<evidence type="ECO:0000313" key="2">
    <source>
        <dbReference type="EMBL" id="HHQ80140.1"/>
    </source>
</evidence>
<accession>A0A7J3ZL17</accession>
<sequence>MMQVGFKITPQGRILLIKAIAGCVIGLMATPLFSMLGPRLFLLATLAIYTIISYATINVAKKANPPINVYTYTFFKGFLTYYVAMFLSWTTVYIVRNY</sequence>
<keyword evidence="1" id="KW-1133">Transmembrane helix</keyword>
<feature type="transmembrane region" description="Helical" evidence="1">
    <location>
        <begin position="69"/>
        <end position="95"/>
    </location>
</feature>
<protein>
    <submittedName>
        <fullName evidence="2">Uncharacterized protein</fullName>
    </submittedName>
</protein>
<proteinExistence type="predicted"/>
<keyword evidence="1" id="KW-0472">Membrane</keyword>
<feature type="transmembrane region" description="Helical" evidence="1">
    <location>
        <begin position="40"/>
        <end position="57"/>
    </location>
</feature>
<keyword evidence="1" id="KW-0812">Transmembrane</keyword>
<dbReference type="AlphaFoldDB" id="A0A7J3ZL17"/>
<feature type="transmembrane region" description="Helical" evidence="1">
    <location>
        <begin position="12"/>
        <end position="34"/>
    </location>
</feature>
<evidence type="ECO:0000256" key="1">
    <source>
        <dbReference type="SAM" id="Phobius"/>
    </source>
</evidence>
<comment type="caution">
    <text evidence="2">The sequence shown here is derived from an EMBL/GenBank/DDBJ whole genome shotgun (WGS) entry which is preliminary data.</text>
</comment>
<dbReference type="EMBL" id="DRZC01000021">
    <property type="protein sequence ID" value="HHQ80140.1"/>
    <property type="molecule type" value="Genomic_DNA"/>
</dbReference>
<name>A0A7J3ZL17_9CREN</name>
<reference evidence="2" key="1">
    <citation type="journal article" date="2020" name="mSystems">
        <title>Genome- and Community-Level Interaction Insights into Carbon Utilization and Element Cycling Functions of Hydrothermarchaeota in Hydrothermal Sediment.</title>
        <authorList>
            <person name="Zhou Z."/>
            <person name="Liu Y."/>
            <person name="Xu W."/>
            <person name="Pan J."/>
            <person name="Luo Z.H."/>
            <person name="Li M."/>
        </authorList>
    </citation>
    <scope>NUCLEOTIDE SEQUENCE [LARGE SCALE GENOMIC DNA]</scope>
    <source>
        <strain evidence="2">SpSt-1116</strain>
    </source>
</reference>
<organism evidence="2">
    <name type="scientific">Fervidicoccus fontis</name>
    <dbReference type="NCBI Taxonomy" id="683846"/>
    <lineage>
        <taxon>Archaea</taxon>
        <taxon>Thermoproteota</taxon>
        <taxon>Thermoprotei</taxon>
        <taxon>Fervidicoccales</taxon>
        <taxon>Fervidicoccaceae</taxon>
        <taxon>Fervidicoccus</taxon>
    </lineage>
</organism>
<gene>
    <name evidence="2" type="ORF">ENM78_01555</name>
</gene>